<keyword evidence="4 8" id="KW-0560">Oxidoreductase</keyword>
<dbReference type="InterPro" id="IPR002401">
    <property type="entry name" value="Cyt_P450_E_grp-I"/>
</dbReference>
<keyword evidence="11" id="KW-1185">Reference proteome</keyword>
<dbReference type="AlphaFoldDB" id="A0A1L9UW09"/>
<dbReference type="PANTHER" id="PTHR24305:SF172">
    <property type="entry name" value="P450, PUTATIVE (EUROFUNG)-RELATED"/>
    <property type="match status" value="1"/>
</dbReference>
<keyword evidence="3 7" id="KW-0479">Metal-binding</keyword>
<evidence type="ECO:0000256" key="3">
    <source>
        <dbReference type="ARBA" id="ARBA00022723"/>
    </source>
</evidence>
<evidence type="ECO:0000256" key="2">
    <source>
        <dbReference type="ARBA" id="ARBA00010617"/>
    </source>
</evidence>
<gene>
    <name evidence="10" type="ORF">ASPBRDRAFT_143948</name>
</gene>
<dbReference type="InterPro" id="IPR036396">
    <property type="entry name" value="Cyt_P450_sf"/>
</dbReference>
<comment type="cofactor">
    <cofactor evidence="1 7">
        <name>heme</name>
        <dbReference type="ChEBI" id="CHEBI:30413"/>
    </cofactor>
</comment>
<dbReference type="PANTHER" id="PTHR24305">
    <property type="entry name" value="CYTOCHROME P450"/>
    <property type="match status" value="1"/>
</dbReference>
<dbReference type="SUPFAM" id="SSF48264">
    <property type="entry name" value="Cytochrome P450"/>
    <property type="match status" value="1"/>
</dbReference>
<feature type="chain" id="PRO_5012408806" evidence="9">
    <location>
        <begin position="19"/>
        <end position="521"/>
    </location>
</feature>
<evidence type="ECO:0000256" key="1">
    <source>
        <dbReference type="ARBA" id="ARBA00001971"/>
    </source>
</evidence>
<organism evidence="10 11">
    <name type="scientific">Aspergillus brasiliensis (strain CBS 101740 / IMI 381727 / IBT 21946)</name>
    <dbReference type="NCBI Taxonomy" id="767769"/>
    <lineage>
        <taxon>Eukaryota</taxon>
        <taxon>Fungi</taxon>
        <taxon>Dikarya</taxon>
        <taxon>Ascomycota</taxon>
        <taxon>Pezizomycotina</taxon>
        <taxon>Eurotiomycetes</taxon>
        <taxon>Eurotiomycetidae</taxon>
        <taxon>Eurotiales</taxon>
        <taxon>Aspergillaceae</taxon>
        <taxon>Aspergillus</taxon>
        <taxon>Aspergillus subgen. Circumdati</taxon>
    </lineage>
</organism>
<evidence type="ECO:0000256" key="5">
    <source>
        <dbReference type="ARBA" id="ARBA00023004"/>
    </source>
</evidence>
<evidence type="ECO:0000256" key="8">
    <source>
        <dbReference type="RuleBase" id="RU000461"/>
    </source>
</evidence>
<dbReference type="VEuPathDB" id="FungiDB:ASPBRDRAFT_143948"/>
<keyword evidence="6 8" id="KW-0503">Monooxygenase</keyword>
<dbReference type="GO" id="GO:0004497">
    <property type="term" value="F:monooxygenase activity"/>
    <property type="evidence" value="ECO:0007669"/>
    <property type="project" value="UniProtKB-KW"/>
</dbReference>
<dbReference type="InterPro" id="IPR001128">
    <property type="entry name" value="Cyt_P450"/>
</dbReference>
<evidence type="ECO:0000256" key="9">
    <source>
        <dbReference type="SAM" id="SignalP"/>
    </source>
</evidence>
<dbReference type="InterPro" id="IPR017972">
    <property type="entry name" value="Cyt_P450_CS"/>
</dbReference>
<dbReference type="PROSITE" id="PS00086">
    <property type="entry name" value="CYTOCHROME_P450"/>
    <property type="match status" value="1"/>
</dbReference>
<feature type="binding site" description="axial binding residue" evidence="7">
    <location>
        <position position="463"/>
    </location>
    <ligand>
        <name>heme</name>
        <dbReference type="ChEBI" id="CHEBI:30413"/>
    </ligand>
    <ligandPart>
        <name>Fe</name>
        <dbReference type="ChEBI" id="CHEBI:18248"/>
    </ligandPart>
</feature>
<dbReference type="OrthoDB" id="2789670at2759"/>
<dbReference type="CDD" id="cd11061">
    <property type="entry name" value="CYP67-like"/>
    <property type="match status" value="1"/>
</dbReference>
<dbReference type="GO" id="GO:0005506">
    <property type="term" value="F:iron ion binding"/>
    <property type="evidence" value="ECO:0007669"/>
    <property type="project" value="InterPro"/>
</dbReference>
<dbReference type="InterPro" id="IPR050121">
    <property type="entry name" value="Cytochrome_P450_monoxygenase"/>
</dbReference>
<dbReference type="GeneID" id="93571705"/>
<dbReference type="GO" id="GO:0020037">
    <property type="term" value="F:heme binding"/>
    <property type="evidence" value="ECO:0007669"/>
    <property type="project" value="InterPro"/>
</dbReference>
<keyword evidence="9" id="KW-0732">Signal</keyword>
<evidence type="ECO:0000256" key="7">
    <source>
        <dbReference type="PIRSR" id="PIRSR602401-1"/>
    </source>
</evidence>
<reference evidence="11" key="1">
    <citation type="journal article" date="2017" name="Genome Biol.">
        <title>Comparative genomics reveals high biological diversity and specific adaptations in the industrially and medically important fungal genus Aspergillus.</title>
        <authorList>
            <person name="de Vries R.P."/>
            <person name="Riley R."/>
            <person name="Wiebenga A."/>
            <person name="Aguilar-Osorio G."/>
            <person name="Amillis S."/>
            <person name="Uchima C.A."/>
            <person name="Anderluh G."/>
            <person name="Asadollahi M."/>
            <person name="Askin M."/>
            <person name="Barry K."/>
            <person name="Battaglia E."/>
            <person name="Bayram O."/>
            <person name="Benocci T."/>
            <person name="Braus-Stromeyer S.A."/>
            <person name="Caldana C."/>
            <person name="Canovas D."/>
            <person name="Cerqueira G.C."/>
            <person name="Chen F."/>
            <person name="Chen W."/>
            <person name="Choi C."/>
            <person name="Clum A."/>
            <person name="Dos Santos R.A."/>
            <person name="Damasio A.R."/>
            <person name="Diallinas G."/>
            <person name="Emri T."/>
            <person name="Fekete E."/>
            <person name="Flipphi M."/>
            <person name="Freyberg S."/>
            <person name="Gallo A."/>
            <person name="Gournas C."/>
            <person name="Habgood R."/>
            <person name="Hainaut M."/>
            <person name="Harispe M.L."/>
            <person name="Henrissat B."/>
            <person name="Hilden K.S."/>
            <person name="Hope R."/>
            <person name="Hossain A."/>
            <person name="Karabika E."/>
            <person name="Karaffa L."/>
            <person name="Karanyi Z."/>
            <person name="Krasevec N."/>
            <person name="Kuo A."/>
            <person name="Kusch H."/>
            <person name="LaButti K."/>
            <person name="Lagendijk E.L."/>
            <person name="Lapidus A."/>
            <person name="Levasseur A."/>
            <person name="Lindquist E."/>
            <person name="Lipzen A."/>
            <person name="Logrieco A.F."/>
            <person name="MacCabe A."/>
            <person name="Maekelae M.R."/>
            <person name="Malavazi I."/>
            <person name="Melin P."/>
            <person name="Meyer V."/>
            <person name="Mielnichuk N."/>
            <person name="Miskei M."/>
            <person name="Molnar A.P."/>
            <person name="Mule G."/>
            <person name="Ngan C.Y."/>
            <person name="Orejas M."/>
            <person name="Orosz E."/>
            <person name="Ouedraogo J.P."/>
            <person name="Overkamp K.M."/>
            <person name="Park H.-S."/>
            <person name="Perrone G."/>
            <person name="Piumi F."/>
            <person name="Punt P.J."/>
            <person name="Ram A.F."/>
            <person name="Ramon A."/>
            <person name="Rauscher S."/>
            <person name="Record E."/>
            <person name="Riano-Pachon D.M."/>
            <person name="Robert V."/>
            <person name="Roehrig J."/>
            <person name="Ruller R."/>
            <person name="Salamov A."/>
            <person name="Salih N.S."/>
            <person name="Samson R.A."/>
            <person name="Sandor E."/>
            <person name="Sanguinetti M."/>
            <person name="Schuetze T."/>
            <person name="Sepcic K."/>
            <person name="Shelest E."/>
            <person name="Sherlock G."/>
            <person name="Sophianopoulou V."/>
            <person name="Squina F.M."/>
            <person name="Sun H."/>
            <person name="Susca A."/>
            <person name="Todd R.B."/>
            <person name="Tsang A."/>
            <person name="Unkles S.E."/>
            <person name="van de Wiele N."/>
            <person name="van Rossen-Uffink D."/>
            <person name="Oliveira J.V."/>
            <person name="Vesth T.C."/>
            <person name="Visser J."/>
            <person name="Yu J.-H."/>
            <person name="Zhou M."/>
            <person name="Andersen M.R."/>
            <person name="Archer D.B."/>
            <person name="Baker S.E."/>
            <person name="Benoit I."/>
            <person name="Brakhage A.A."/>
            <person name="Braus G.H."/>
            <person name="Fischer R."/>
            <person name="Frisvad J.C."/>
            <person name="Goldman G.H."/>
            <person name="Houbraken J."/>
            <person name="Oakley B."/>
            <person name="Pocsi I."/>
            <person name="Scazzocchio C."/>
            <person name="Seiboth B."/>
            <person name="vanKuyk P.A."/>
            <person name="Wortman J."/>
            <person name="Dyer P.S."/>
            <person name="Grigoriev I.V."/>
        </authorList>
    </citation>
    <scope>NUCLEOTIDE SEQUENCE [LARGE SCALE GENOMIC DNA]</scope>
    <source>
        <strain evidence="11">CBS 101740 / IMI 381727 / IBT 21946</strain>
    </source>
</reference>
<evidence type="ECO:0000256" key="4">
    <source>
        <dbReference type="ARBA" id="ARBA00023002"/>
    </source>
</evidence>
<proteinExistence type="inferred from homology"/>
<accession>A0A1L9UW09</accession>
<dbReference type="PRINTS" id="PR00385">
    <property type="entry name" value="P450"/>
</dbReference>
<dbReference type="Gene3D" id="1.10.630.10">
    <property type="entry name" value="Cytochrome P450"/>
    <property type="match status" value="1"/>
</dbReference>
<dbReference type="RefSeq" id="XP_067483027.1">
    <property type="nucleotide sequence ID" value="XM_067619217.1"/>
</dbReference>
<dbReference type="EMBL" id="KV878680">
    <property type="protein sequence ID" value="OJJ75780.1"/>
    <property type="molecule type" value="Genomic_DNA"/>
</dbReference>
<comment type="similarity">
    <text evidence="2 8">Belongs to the cytochrome P450 family.</text>
</comment>
<protein>
    <submittedName>
        <fullName evidence="10">Uncharacterized protein</fullName>
    </submittedName>
</protein>
<dbReference type="Proteomes" id="UP000184499">
    <property type="component" value="Unassembled WGS sequence"/>
</dbReference>
<evidence type="ECO:0000313" key="10">
    <source>
        <dbReference type="EMBL" id="OJJ75780.1"/>
    </source>
</evidence>
<dbReference type="OMA" id="LEQWEFK"/>
<evidence type="ECO:0000256" key="6">
    <source>
        <dbReference type="ARBA" id="ARBA00023033"/>
    </source>
</evidence>
<evidence type="ECO:0000313" key="11">
    <source>
        <dbReference type="Proteomes" id="UP000184499"/>
    </source>
</evidence>
<name>A0A1L9UW09_ASPBC</name>
<keyword evidence="7 8" id="KW-0349">Heme</keyword>
<keyword evidence="5 7" id="KW-0408">Iron</keyword>
<feature type="signal peptide" evidence="9">
    <location>
        <begin position="1"/>
        <end position="18"/>
    </location>
</feature>
<dbReference type="STRING" id="767769.A0A1L9UW09"/>
<sequence length="521" mass="59602">MALLLLTIIFTIILLTKPLLKYLNPTKYPPLNPLSNLTTLSYTYEHRHPFRTQRLCNQHLHHKHNHTHNHHIIRLSPTALSIADPRAIPAIYGHGTPCLKDDVYARTKGSHTHFNMLNTISRDDHSRKRRMLANAFSTKNLEQWEGKIVDKVERLVRQLDGRCMLPPSPEGMVVEEEGDVDLRFWLNLFTIDAIADIGLSIKLGLLDKGSDEVVVDDGEVVRYIECLHRGNRVSSWVIGADGWVGFLKGVSALVSPYLRRQWECGRMLGRVVRSLVQQRVRVYEEGGEEVSDFLGCLMEDKRGVERGLDRGEIEAEAGLLLDAGSDTTAIALTNVMYYLIKNPHCLKKLREEVSSALSDNEVAPYAKVRNLPYLKACLEESLRLSPPVSRGLERKTPPEGMYILGERIPGNTTISVPTYAVHRDPDIFPDPEAFRPERWLEDEEQVKQMRAVFIPFSSGARACIGRNITFIEQQILVATLVHRYEFALPSKDWMLEWEEAFNLWPGRMPVKIWRRENKLIY</sequence>
<dbReference type="GO" id="GO:0016705">
    <property type="term" value="F:oxidoreductase activity, acting on paired donors, with incorporation or reduction of molecular oxygen"/>
    <property type="evidence" value="ECO:0007669"/>
    <property type="project" value="InterPro"/>
</dbReference>
<dbReference type="Pfam" id="PF00067">
    <property type="entry name" value="p450"/>
    <property type="match status" value="1"/>
</dbReference>
<dbReference type="PRINTS" id="PR00463">
    <property type="entry name" value="EP450I"/>
</dbReference>